<name>A0A367PMS6_CUPNE</name>
<proteinExistence type="predicted"/>
<dbReference type="Proteomes" id="UP000253501">
    <property type="component" value="Unassembled WGS sequence"/>
</dbReference>
<evidence type="ECO:0000259" key="1">
    <source>
        <dbReference type="Pfam" id="PF13468"/>
    </source>
</evidence>
<dbReference type="InterPro" id="IPR025870">
    <property type="entry name" value="Glyoxalase-like_dom"/>
</dbReference>
<evidence type="ECO:0000313" key="2">
    <source>
        <dbReference type="EMBL" id="RCJ08497.1"/>
    </source>
</evidence>
<dbReference type="EMBL" id="QDHA01000023">
    <property type="protein sequence ID" value="RCJ08497.1"/>
    <property type="molecule type" value="Genomic_DNA"/>
</dbReference>
<feature type="domain" description="Glyoxalase-like" evidence="1">
    <location>
        <begin position="5"/>
        <end position="194"/>
    </location>
</feature>
<dbReference type="InterPro" id="IPR029068">
    <property type="entry name" value="Glyas_Bleomycin-R_OHBP_Dase"/>
</dbReference>
<protein>
    <submittedName>
        <fullName evidence="2">VOC family protein</fullName>
    </submittedName>
</protein>
<sequence>MKLALDHLVIAAPDLDAGTDYVAGLLGIAPQGGGAHAAMATHNRVLGMFGGVYLEVIAVDPAAAAPARPRWFGLDTEAVQQRLRDGPFLLHWAARVERPADLGRWQAQYPERIAPVIPMTRGGLHWRITVPEDGSLPAWPGEADSAGDGLLPSLIQWDVATYPGVSLPRQDLALRKLSGRHPRAELLRQGLAWLGADHLIAIEQADGPPELIAEIETAQGIRTLR</sequence>
<gene>
    <name evidence="2" type="ORF">DDK22_09600</name>
</gene>
<dbReference type="AlphaFoldDB" id="A0A367PMS6"/>
<evidence type="ECO:0000313" key="3">
    <source>
        <dbReference type="Proteomes" id="UP000253501"/>
    </source>
</evidence>
<dbReference type="Pfam" id="PF13468">
    <property type="entry name" value="Glyoxalase_3"/>
    <property type="match status" value="1"/>
</dbReference>
<comment type="caution">
    <text evidence="2">The sequence shown here is derived from an EMBL/GenBank/DDBJ whole genome shotgun (WGS) entry which is preliminary data.</text>
</comment>
<organism evidence="2 3">
    <name type="scientific">Cupriavidus necator</name>
    <name type="common">Alcaligenes eutrophus</name>
    <name type="synonym">Ralstonia eutropha</name>
    <dbReference type="NCBI Taxonomy" id="106590"/>
    <lineage>
        <taxon>Bacteria</taxon>
        <taxon>Pseudomonadati</taxon>
        <taxon>Pseudomonadota</taxon>
        <taxon>Betaproteobacteria</taxon>
        <taxon>Burkholderiales</taxon>
        <taxon>Burkholderiaceae</taxon>
        <taxon>Cupriavidus</taxon>
    </lineage>
</organism>
<dbReference type="RefSeq" id="WP_114131760.1">
    <property type="nucleotide sequence ID" value="NZ_CP068434.1"/>
</dbReference>
<reference evidence="2 3" key="1">
    <citation type="submission" date="2018-04" db="EMBL/GenBank/DDBJ databases">
        <title>Cupriavidus necator CR12 genome sequencing and assembly.</title>
        <authorList>
            <person name="Ben Fekih I."/>
            <person name="Mazhar H.S."/>
            <person name="Bello S.K."/>
            <person name="Rensing C."/>
        </authorList>
    </citation>
    <scope>NUCLEOTIDE SEQUENCE [LARGE SCALE GENOMIC DNA]</scope>
    <source>
        <strain evidence="2 3">CR12</strain>
    </source>
</reference>
<dbReference type="Gene3D" id="3.10.180.10">
    <property type="entry name" value="2,3-Dihydroxybiphenyl 1,2-Dioxygenase, domain 1"/>
    <property type="match status" value="1"/>
</dbReference>
<accession>A0A367PMS6</accession>